<name>F0S3W9_DESTD</name>
<dbReference type="RefSeq" id="WP_013638494.1">
    <property type="nucleotide sequence ID" value="NC_015185.1"/>
</dbReference>
<protein>
    <submittedName>
        <fullName evidence="1">Uncharacterized protein</fullName>
    </submittedName>
</protein>
<gene>
    <name evidence="1" type="ordered locus">Dester_0901</name>
</gene>
<proteinExistence type="predicted"/>
<reference evidence="2" key="2">
    <citation type="submission" date="2011-02" db="EMBL/GenBank/DDBJ databases">
        <title>The complete genome of Desulfurobacterium thermolithotrophum DSM 11699.</title>
        <authorList>
            <consortium name="US DOE Joint Genome Institute (JGI-PGF)"/>
            <person name="Lucas S."/>
            <person name="Copeland A."/>
            <person name="Lapidus A."/>
            <person name="Bruce D."/>
            <person name="Goodwin L."/>
            <person name="Pitluck S."/>
            <person name="Kyrpides N."/>
            <person name="Mavromatis K."/>
            <person name="Pagani I."/>
            <person name="Ivanova N."/>
            <person name="Mikhailova N."/>
            <person name="Daligault H."/>
            <person name="Detter J.C."/>
            <person name="Tapia R."/>
            <person name="Han C."/>
            <person name="Land M."/>
            <person name="Hauser L."/>
            <person name="Markowitz V."/>
            <person name="Cheng J.-F."/>
            <person name="Hugenholtz P."/>
            <person name="Woyke T."/>
            <person name="Wu D."/>
            <person name="Spring S."/>
            <person name="Brambilla E."/>
            <person name="Klenk H.-P."/>
            <person name="Eisen J.A."/>
        </authorList>
    </citation>
    <scope>NUCLEOTIDE SEQUENCE [LARGE SCALE GENOMIC DNA]</scope>
    <source>
        <strain evidence="2">DSM 11699 / BSA</strain>
    </source>
</reference>
<keyword evidence="2" id="KW-1185">Reference proteome</keyword>
<dbReference type="EMBL" id="CP002543">
    <property type="protein sequence ID" value="ADY73541.1"/>
    <property type="molecule type" value="Genomic_DNA"/>
</dbReference>
<dbReference type="InParanoid" id="F0S3W9"/>
<accession>F0S3W9</accession>
<dbReference type="OrthoDB" id="15653at2"/>
<evidence type="ECO:0000313" key="2">
    <source>
        <dbReference type="Proteomes" id="UP000007102"/>
    </source>
</evidence>
<dbReference type="AlphaFoldDB" id="F0S3W9"/>
<dbReference type="KEGG" id="dte:Dester_0901"/>
<dbReference type="Proteomes" id="UP000007102">
    <property type="component" value="Chromosome"/>
</dbReference>
<sequence>MGCCNFGKEDEMFPFEEEANKWIEGILPQWKANRDYTIPTTKDEIEKRLKKFKRLIYDENLESKLEVIININSRIDFLSENGKIYVFIVKNYLFPFLEKLIYYKANEPEGKEELLFLIESIEKNLSVVKVKNFDEKINRTFDILISALYEQLC</sequence>
<dbReference type="HOGENOM" id="CLU_1710348_0_0_0"/>
<dbReference type="STRING" id="868864.Dester_0901"/>
<evidence type="ECO:0000313" key="1">
    <source>
        <dbReference type="EMBL" id="ADY73541.1"/>
    </source>
</evidence>
<reference evidence="1 2" key="1">
    <citation type="journal article" date="2011" name="Stand. Genomic Sci.">
        <title>Complete genome sequence of the thermophilic sulfur-reducer Desulfurobacterium thermolithotrophum type strain (BSA(T)) from a deep-sea hydrothermal vent.</title>
        <authorList>
            <person name="Goker M."/>
            <person name="Daligault H."/>
            <person name="Mwirichia R."/>
            <person name="Lapidus A."/>
            <person name="Lucas S."/>
            <person name="Deshpande S."/>
            <person name="Pagani I."/>
            <person name="Tapia R."/>
            <person name="Cheng J.F."/>
            <person name="Goodwin L."/>
            <person name="Pitluck S."/>
            <person name="Liolios K."/>
            <person name="Ivanova N."/>
            <person name="Mavromatis K."/>
            <person name="Mikhailova N."/>
            <person name="Pati A."/>
            <person name="Chen A."/>
            <person name="Palaniappan K."/>
            <person name="Han C."/>
            <person name="Land M."/>
            <person name="Hauser L."/>
            <person name="Pan C."/>
            <person name="Brambilla E.M."/>
            <person name="Rohde M."/>
            <person name="Spring S."/>
            <person name="Sikorski J."/>
            <person name="Wirth R."/>
            <person name="Detter J.C."/>
            <person name="Woyke T."/>
            <person name="Bristow J."/>
            <person name="Eisen J.A."/>
            <person name="Markowitz V."/>
            <person name="Hugenholtz P."/>
            <person name="Kyrpides N.C."/>
            <person name="Klenk H.P."/>
        </authorList>
    </citation>
    <scope>NUCLEOTIDE SEQUENCE [LARGE SCALE GENOMIC DNA]</scope>
    <source>
        <strain evidence="2">DSM 11699 / BSA</strain>
    </source>
</reference>
<organism evidence="1 2">
    <name type="scientific">Desulfurobacterium thermolithotrophum (strain DSM 11699 / BSA)</name>
    <dbReference type="NCBI Taxonomy" id="868864"/>
    <lineage>
        <taxon>Bacteria</taxon>
        <taxon>Pseudomonadati</taxon>
        <taxon>Aquificota</taxon>
        <taxon>Aquificia</taxon>
        <taxon>Desulfurobacteriales</taxon>
        <taxon>Desulfurobacteriaceae</taxon>
        <taxon>Desulfurobacterium</taxon>
    </lineage>
</organism>